<evidence type="ECO:0000259" key="5">
    <source>
        <dbReference type="Pfam" id="PF23112"/>
    </source>
</evidence>
<dbReference type="GO" id="GO:0004842">
    <property type="term" value="F:ubiquitin-protein transferase activity"/>
    <property type="evidence" value="ECO:0007669"/>
    <property type="project" value="InterPro"/>
</dbReference>
<dbReference type="PANTHER" id="PTHR33644:SF5">
    <property type="entry name" value="U-BOX DOMAIN-CONTAINING PROTEIN 62"/>
    <property type="match status" value="1"/>
</dbReference>
<dbReference type="UniPathway" id="UPA00143"/>
<name>A0A4S8JNV8_MUSBA</name>
<sequence>MASENGIASGMVFQGESFPFSRGDGEPSGQRTVRPAGFPGVDGDKIFSGERDARFYRDLHRPPPPGQSWGGMVDGGSHSGDGPHGEDEEDDEEDGDDDDEDVDDGDGLVSLEEGNNKVNYNSSGSVQSSSEKICDERAISQEHHSSFGSSRGVLLKDGIGGRGALVEQQYQEGRMDGCENAVVVMEPEPYFTHVLHGADESSHHKEVRGENGCGFNGRREVGLAAGYWETLRTQLSDPITGTLMDDAVILSCGHSFGSSGMQHVYKMKSCYTCTQPISEYSVRPNLTLRATVQAFRREDELHLFKATKRKRERFEQEKCNHNDSFSMDLSRGKGVQFPFAVSDKVIIKGNKRTPQRFVGRVAVVTTQCLNGWYVVKTLDNAESVKLQYRSLEKLVDDQGPHIISDKAQTPNWL</sequence>
<proteinExistence type="predicted"/>
<evidence type="ECO:0000256" key="1">
    <source>
        <dbReference type="ARBA" id="ARBA00004906"/>
    </source>
</evidence>
<dbReference type="InterPro" id="IPR003613">
    <property type="entry name" value="Ubox_domain"/>
</dbReference>
<accession>A0A4S8JNV8</accession>
<comment type="caution">
    <text evidence="6">The sequence shown here is derived from an EMBL/GenBank/DDBJ whole genome shotgun (WGS) entry which is preliminary data.</text>
</comment>
<dbReference type="AlphaFoldDB" id="A0A4S8JNV8"/>
<feature type="domain" description="U-box" evidence="4">
    <location>
        <begin position="235"/>
        <end position="299"/>
    </location>
</feature>
<dbReference type="InterPro" id="IPR013083">
    <property type="entry name" value="Znf_RING/FYVE/PHD"/>
</dbReference>
<dbReference type="Pfam" id="PF04564">
    <property type="entry name" value="U-box"/>
    <property type="match status" value="1"/>
</dbReference>
<keyword evidence="7" id="KW-1185">Reference proteome</keyword>
<protein>
    <submittedName>
        <fullName evidence="6">Uncharacterized protein</fullName>
    </submittedName>
</protein>
<feature type="compositionally biased region" description="Acidic residues" evidence="3">
    <location>
        <begin position="86"/>
        <end position="106"/>
    </location>
</feature>
<dbReference type="Proteomes" id="UP000317650">
    <property type="component" value="Chromosome 1"/>
</dbReference>
<keyword evidence="2" id="KW-0808">Transferase</keyword>
<feature type="compositionally biased region" description="Basic and acidic residues" evidence="3">
    <location>
        <begin position="42"/>
        <end position="61"/>
    </location>
</feature>
<dbReference type="SUPFAM" id="SSF57850">
    <property type="entry name" value="RING/U-box"/>
    <property type="match status" value="1"/>
</dbReference>
<evidence type="ECO:0000259" key="4">
    <source>
        <dbReference type="Pfam" id="PF04564"/>
    </source>
</evidence>
<reference evidence="6 7" key="1">
    <citation type="journal article" date="2019" name="Nat. Plants">
        <title>Genome sequencing of Musa balbisiana reveals subgenome evolution and function divergence in polyploid bananas.</title>
        <authorList>
            <person name="Yao X."/>
        </authorList>
    </citation>
    <scope>NUCLEOTIDE SEQUENCE [LARGE SCALE GENOMIC DNA]</scope>
    <source>
        <strain evidence="7">cv. DH-PKW</strain>
        <tissue evidence="6">Leaves</tissue>
    </source>
</reference>
<gene>
    <name evidence="6" type="ORF">C4D60_Mb01t20080</name>
</gene>
<comment type="pathway">
    <text evidence="1">Protein modification; protein ubiquitination.</text>
</comment>
<evidence type="ECO:0000313" key="7">
    <source>
        <dbReference type="Proteomes" id="UP000317650"/>
    </source>
</evidence>
<dbReference type="Pfam" id="PF23112">
    <property type="entry name" value="PUB62-63_C"/>
    <property type="match status" value="1"/>
</dbReference>
<organism evidence="6 7">
    <name type="scientific">Musa balbisiana</name>
    <name type="common">Banana</name>
    <dbReference type="NCBI Taxonomy" id="52838"/>
    <lineage>
        <taxon>Eukaryota</taxon>
        <taxon>Viridiplantae</taxon>
        <taxon>Streptophyta</taxon>
        <taxon>Embryophyta</taxon>
        <taxon>Tracheophyta</taxon>
        <taxon>Spermatophyta</taxon>
        <taxon>Magnoliopsida</taxon>
        <taxon>Liliopsida</taxon>
        <taxon>Zingiberales</taxon>
        <taxon>Musaceae</taxon>
        <taxon>Musa</taxon>
    </lineage>
</organism>
<dbReference type="Gene3D" id="3.30.40.10">
    <property type="entry name" value="Zinc/RING finger domain, C3HC4 (zinc finger)"/>
    <property type="match status" value="1"/>
</dbReference>
<dbReference type="InterPro" id="IPR057649">
    <property type="entry name" value="PUB62-63_C"/>
</dbReference>
<feature type="region of interest" description="Disordered" evidence="3">
    <location>
        <begin position="1"/>
        <end position="132"/>
    </location>
</feature>
<dbReference type="GO" id="GO:0016567">
    <property type="term" value="P:protein ubiquitination"/>
    <property type="evidence" value="ECO:0007669"/>
    <property type="project" value="UniProtKB-UniPathway"/>
</dbReference>
<evidence type="ECO:0000256" key="3">
    <source>
        <dbReference type="SAM" id="MobiDB-lite"/>
    </source>
</evidence>
<feature type="domain" description="PUB 62/63 C-terminal" evidence="5">
    <location>
        <begin position="335"/>
        <end position="393"/>
    </location>
</feature>
<evidence type="ECO:0000313" key="6">
    <source>
        <dbReference type="EMBL" id="THU63840.1"/>
    </source>
</evidence>
<feature type="compositionally biased region" description="Gly residues" evidence="3">
    <location>
        <begin position="68"/>
        <end position="79"/>
    </location>
</feature>
<evidence type="ECO:0000256" key="2">
    <source>
        <dbReference type="ARBA" id="ARBA00022679"/>
    </source>
</evidence>
<dbReference type="PANTHER" id="PTHR33644">
    <property type="entry name" value="U-BOX DOMAIN-CONTAINING PROTEIN 62-RELATED"/>
    <property type="match status" value="1"/>
</dbReference>
<dbReference type="EMBL" id="PYDT01000004">
    <property type="protein sequence ID" value="THU63840.1"/>
    <property type="molecule type" value="Genomic_DNA"/>
</dbReference>